<dbReference type="AlphaFoldDB" id="A0AA97KCP8"/>
<dbReference type="GO" id="GO:0071222">
    <property type="term" value="P:cellular response to lipopolysaccharide"/>
    <property type="evidence" value="ECO:0007669"/>
    <property type="project" value="TreeGrafter"/>
</dbReference>
<evidence type="ECO:0000256" key="5">
    <source>
        <dbReference type="ARBA" id="ARBA00023157"/>
    </source>
</evidence>
<comment type="similarity">
    <text evidence="2 8">Belongs to the IL-1 family.</text>
</comment>
<dbReference type="SMART" id="SM00125">
    <property type="entry name" value="IL1"/>
    <property type="match status" value="1"/>
</dbReference>
<dbReference type="GO" id="GO:0019221">
    <property type="term" value="P:cytokine-mediated signaling pathway"/>
    <property type="evidence" value="ECO:0007669"/>
    <property type="project" value="TreeGrafter"/>
</dbReference>
<keyword evidence="5" id="KW-1015">Disulfide bond</keyword>
<dbReference type="InterPro" id="IPR003297">
    <property type="entry name" value="IL-1RA/IL-36"/>
</dbReference>
<dbReference type="Pfam" id="PF00340">
    <property type="entry name" value="IL1"/>
    <property type="match status" value="1"/>
</dbReference>
<dbReference type="SUPFAM" id="SSF50353">
    <property type="entry name" value="Cytokine"/>
    <property type="match status" value="1"/>
</dbReference>
<sequence length="179" mass="20531">MEPQKMNVDLELADLFLHNKQEHQKVESPWCIKIRDINQKTIILVNNRLVATPKNSILPEHIMTLLPNPILDSKKRPVFMGLNNRSHILSCVKSGEDLPRLKLVRGDIMDLYKKNEESMEFTFYIQAKGSEITCCFESAAYPGWFLSTSPESNRPLGLSQRGGSDIILFYFERKMGSSE</sequence>
<evidence type="ECO:0000256" key="6">
    <source>
        <dbReference type="ARBA" id="ARBA00023180"/>
    </source>
</evidence>
<dbReference type="PANTHER" id="PTHR10078:SF28">
    <property type="entry name" value="INTERLEUKIN-1 RECEPTOR ANTAGONIST PROTEIN"/>
    <property type="match status" value="1"/>
</dbReference>
<evidence type="ECO:0000256" key="2">
    <source>
        <dbReference type="ARBA" id="ARBA00010448"/>
    </source>
</evidence>
<dbReference type="InterPro" id="IPR008996">
    <property type="entry name" value="IL1/FGF"/>
</dbReference>
<evidence type="ECO:0000256" key="8">
    <source>
        <dbReference type="RuleBase" id="RU003753"/>
    </source>
</evidence>
<keyword evidence="9" id="KW-1185">Reference proteome</keyword>
<proteinExistence type="inferred from homology"/>
<dbReference type="RefSeq" id="XP_054854017.1">
    <property type="nucleotide sequence ID" value="XM_054998042.1"/>
</dbReference>
<comment type="subcellular location">
    <subcellularLocation>
        <location evidence="1 8">Secreted</location>
    </subcellularLocation>
</comment>
<evidence type="ECO:0000256" key="3">
    <source>
        <dbReference type="ARBA" id="ARBA00022525"/>
    </source>
</evidence>
<evidence type="ECO:0000313" key="10">
    <source>
        <dbReference type="RefSeq" id="XP_054854017.1"/>
    </source>
</evidence>
<reference evidence="10" key="1">
    <citation type="submission" date="2025-08" db="UniProtKB">
        <authorList>
            <consortium name="RefSeq"/>
        </authorList>
    </citation>
    <scope>IDENTIFICATION</scope>
    <source>
        <tissue evidence="10">Blood</tissue>
    </source>
</reference>
<organism evidence="9 10">
    <name type="scientific">Eublepharis macularius</name>
    <name type="common">Leopard gecko</name>
    <name type="synonym">Cyrtodactylus macularius</name>
    <dbReference type="NCBI Taxonomy" id="481883"/>
    <lineage>
        <taxon>Eukaryota</taxon>
        <taxon>Metazoa</taxon>
        <taxon>Chordata</taxon>
        <taxon>Craniata</taxon>
        <taxon>Vertebrata</taxon>
        <taxon>Euteleostomi</taxon>
        <taxon>Lepidosauria</taxon>
        <taxon>Squamata</taxon>
        <taxon>Bifurcata</taxon>
        <taxon>Gekkota</taxon>
        <taxon>Eublepharidae</taxon>
        <taxon>Eublepharinae</taxon>
        <taxon>Eublepharis</taxon>
    </lineage>
</organism>
<dbReference type="KEGG" id="emc:129342339"/>
<dbReference type="GO" id="GO:0005149">
    <property type="term" value="F:interleukin-1 receptor binding"/>
    <property type="evidence" value="ECO:0007669"/>
    <property type="project" value="UniProtKB-UniRule"/>
</dbReference>
<keyword evidence="6" id="KW-0325">Glycoprotein</keyword>
<dbReference type="GO" id="GO:0002437">
    <property type="term" value="P:inflammatory response to antigenic stimulus"/>
    <property type="evidence" value="ECO:0007669"/>
    <property type="project" value="TreeGrafter"/>
</dbReference>
<accession>A0AA97KCP8</accession>
<dbReference type="InterPro" id="IPR020877">
    <property type="entry name" value="IL-1_CS"/>
</dbReference>
<comment type="function">
    <text evidence="7">Anti-inflammatory antagonist of interleukin-1 family of proinflammatory cytokines such as interleukin-1beta/IL1B and interleukin-1alpha/IL1A. Protects from immune dysregulation and uncontrolled systemic inflammation triggered by IL1 for a range of innate stimulatory agents such as pathogens.</text>
</comment>
<evidence type="ECO:0000256" key="7">
    <source>
        <dbReference type="ARBA" id="ARBA00034096"/>
    </source>
</evidence>
<dbReference type="PRINTS" id="PR01360">
    <property type="entry name" value="INTRLEUKIN1X"/>
</dbReference>
<dbReference type="GO" id="GO:0005125">
    <property type="term" value="F:cytokine activity"/>
    <property type="evidence" value="ECO:0007669"/>
    <property type="project" value="UniProtKB-UniRule"/>
</dbReference>
<dbReference type="GO" id="GO:0010628">
    <property type="term" value="P:positive regulation of gene expression"/>
    <property type="evidence" value="ECO:0007669"/>
    <property type="project" value="TreeGrafter"/>
</dbReference>
<protein>
    <recommendedName>
        <fullName evidence="8">Interleukin-1</fullName>
    </recommendedName>
</protein>
<dbReference type="InterPro" id="IPR000975">
    <property type="entry name" value="IL-1_fam"/>
</dbReference>
<dbReference type="PRINTS" id="PR00264">
    <property type="entry name" value="INTERLEUKIN1"/>
</dbReference>
<dbReference type="Proteomes" id="UP001190640">
    <property type="component" value="Chromosome 14"/>
</dbReference>
<dbReference type="FunFam" id="2.80.10.50:FF:000013">
    <property type="entry name" value="Interleukin-1"/>
    <property type="match status" value="1"/>
</dbReference>
<evidence type="ECO:0000313" key="9">
    <source>
        <dbReference type="Proteomes" id="UP001190640"/>
    </source>
</evidence>
<keyword evidence="3 8" id="KW-0964">Secreted</keyword>
<evidence type="ECO:0000256" key="4">
    <source>
        <dbReference type="ARBA" id="ARBA00022729"/>
    </source>
</evidence>
<evidence type="ECO:0000256" key="1">
    <source>
        <dbReference type="ARBA" id="ARBA00004613"/>
    </source>
</evidence>
<name>A0AA97KCP8_EUBMA</name>
<dbReference type="Gene3D" id="2.80.10.50">
    <property type="match status" value="1"/>
</dbReference>
<dbReference type="GO" id="GO:0005615">
    <property type="term" value="C:extracellular space"/>
    <property type="evidence" value="ECO:0007669"/>
    <property type="project" value="InterPro"/>
</dbReference>
<dbReference type="PANTHER" id="PTHR10078">
    <property type="entry name" value="INTERLEUKIN-1 FAMILY MEMBER"/>
    <property type="match status" value="1"/>
</dbReference>
<gene>
    <name evidence="10" type="primary">LOC129342339</name>
</gene>
<keyword evidence="4" id="KW-0732">Signal</keyword>
<dbReference type="GeneID" id="129342339"/>
<dbReference type="PROSITE" id="PS00253">
    <property type="entry name" value="INTERLEUKIN_1"/>
    <property type="match status" value="1"/>
</dbReference>